<feature type="transmembrane region" description="Helical" evidence="12">
    <location>
        <begin position="158"/>
        <end position="181"/>
    </location>
</feature>
<evidence type="ECO:0000256" key="11">
    <source>
        <dbReference type="RuleBase" id="RU003639"/>
    </source>
</evidence>
<evidence type="ECO:0000256" key="12">
    <source>
        <dbReference type="SAM" id="Phobius"/>
    </source>
</evidence>
<dbReference type="EMBL" id="CP036280">
    <property type="protein sequence ID" value="QDU71121.1"/>
    <property type="molecule type" value="Genomic_DNA"/>
</dbReference>
<proteinExistence type="inferred from homology"/>
<feature type="transmembrane region" description="Helical" evidence="12">
    <location>
        <begin position="70"/>
        <end position="94"/>
    </location>
</feature>
<evidence type="ECO:0000256" key="3">
    <source>
        <dbReference type="ARBA" id="ARBA00022448"/>
    </source>
</evidence>
<keyword evidence="14" id="KW-1185">Reference proteome</keyword>
<dbReference type="AlphaFoldDB" id="A0A518BVY3"/>
<evidence type="ECO:0000256" key="1">
    <source>
        <dbReference type="ARBA" id="ARBA00004370"/>
    </source>
</evidence>
<evidence type="ECO:0000256" key="4">
    <source>
        <dbReference type="ARBA" id="ARBA00022475"/>
    </source>
</evidence>
<dbReference type="Proteomes" id="UP000320386">
    <property type="component" value="Chromosome"/>
</dbReference>
<feature type="transmembrane region" description="Helical" evidence="12">
    <location>
        <begin position="43"/>
        <end position="64"/>
    </location>
</feature>
<keyword evidence="10 12" id="KW-0472">Membrane</keyword>
<keyword evidence="3" id="KW-0813">Transport</keyword>
<dbReference type="Gene3D" id="1.20.58.1610">
    <property type="entry name" value="NADH:ubiquinone/plastoquinone oxidoreductase, chain 3"/>
    <property type="match status" value="1"/>
</dbReference>
<keyword evidence="6 11" id="KW-0874">Quinone</keyword>
<comment type="subcellular location">
    <subcellularLocation>
        <location evidence="11">Cell membrane</location>
        <topology evidence="11">Multi-pass membrane protein</topology>
    </subcellularLocation>
    <subcellularLocation>
        <location evidence="1">Membrane</location>
    </subcellularLocation>
</comment>
<dbReference type="GO" id="GO:0005886">
    <property type="term" value="C:plasma membrane"/>
    <property type="evidence" value="ECO:0007669"/>
    <property type="project" value="UniProtKB-SubCell"/>
</dbReference>
<evidence type="ECO:0000256" key="6">
    <source>
        <dbReference type="ARBA" id="ARBA00022719"/>
    </source>
</evidence>
<evidence type="ECO:0000313" key="13">
    <source>
        <dbReference type="EMBL" id="QDU71121.1"/>
    </source>
</evidence>
<dbReference type="InterPro" id="IPR038430">
    <property type="entry name" value="NDAH_ubi_oxred_su3_sf"/>
</dbReference>
<comment type="similarity">
    <text evidence="2 11">Belongs to the complex I subunit 3 family.</text>
</comment>
<evidence type="ECO:0000256" key="8">
    <source>
        <dbReference type="ARBA" id="ARBA00022989"/>
    </source>
</evidence>
<protein>
    <recommendedName>
        <fullName evidence="11">NADH-quinone oxidoreductase subunit</fullName>
        <ecNumber evidence="11">7.1.1.-</ecNumber>
    </recommendedName>
</protein>
<dbReference type="KEGG" id="mcad:Pan265_09700"/>
<comment type="catalytic activity">
    <reaction evidence="11">
        <text>a quinone + NADH + 5 H(+)(in) = a quinol + NAD(+) + 4 H(+)(out)</text>
        <dbReference type="Rhea" id="RHEA:57888"/>
        <dbReference type="ChEBI" id="CHEBI:15378"/>
        <dbReference type="ChEBI" id="CHEBI:24646"/>
        <dbReference type="ChEBI" id="CHEBI:57540"/>
        <dbReference type="ChEBI" id="CHEBI:57945"/>
        <dbReference type="ChEBI" id="CHEBI:132124"/>
    </reaction>
</comment>
<dbReference type="GO" id="GO:0016491">
    <property type="term" value="F:oxidoreductase activity"/>
    <property type="evidence" value="ECO:0007669"/>
    <property type="project" value="UniProtKB-KW"/>
</dbReference>
<comment type="function">
    <text evidence="11">NDH-1 shuttles electrons from NADH, via FMN and iron-sulfur (Fe-S) centers, to quinones in the respiratory chain.</text>
</comment>
<reference evidence="13 14" key="1">
    <citation type="submission" date="2019-02" db="EMBL/GenBank/DDBJ databases">
        <title>Deep-cultivation of Planctomycetes and their phenomic and genomic characterization uncovers novel biology.</title>
        <authorList>
            <person name="Wiegand S."/>
            <person name="Jogler M."/>
            <person name="Boedeker C."/>
            <person name="Pinto D."/>
            <person name="Vollmers J."/>
            <person name="Rivas-Marin E."/>
            <person name="Kohn T."/>
            <person name="Peeters S.H."/>
            <person name="Heuer A."/>
            <person name="Rast P."/>
            <person name="Oberbeckmann S."/>
            <person name="Bunk B."/>
            <person name="Jeske O."/>
            <person name="Meyerdierks A."/>
            <person name="Storesund J.E."/>
            <person name="Kallscheuer N."/>
            <person name="Luecker S."/>
            <person name="Lage O.M."/>
            <person name="Pohl T."/>
            <person name="Merkel B.J."/>
            <person name="Hornburger P."/>
            <person name="Mueller R.-W."/>
            <person name="Bruemmer F."/>
            <person name="Labrenz M."/>
            <person name="Spormann A.M."/>
            <person name="Op den Camp H."/>
            <person name="Overmann J."/>
            <person name="Amann R."/>
            <person name="Jetten M.S.M."/>
            <person name="Mascher T."/>
            <person name="Medema M.H."/>
            <person name="Devos D.P."/>
            <person name="Kaster A.-K."/>
            <person name="Ovreas L."/>
            <person name="Rohde M."/>
            <person name="Galperin M.Y."/>
            <person name="Jogler C."/>
        </authorList>
    </citation>
    <scope>NUCLEOTIDE SEQUENCE [LARGE SCALE GENOMIC DNA]</scope>
    <source>
        <strain evidence="13 14">Pan265</strain>
    </source>
</reference>
<keyword evidence="13" id="KW-0560">Oxidoreductase</keyword>
<sequence length="189" mass="20533">MQPFALDNALQNMLSGDNSDLNDRWSCGLGVGMLSPTGAMMSAAFELDLGILLAMLMTLAQAAATDFNHYAALGVLLLIAIGFGIAAVFATVIIGPNRDGAVKGAVYESGMNPWGTARRRFNVRFYMVAMTFLLFDVEIAFLYPWAVTYPSLDPESGLGGVFLGRLLFFLLTSVIAFAYAWRKGVFKYD</sequence>
<evidence type="ECO:0000256" key="7">
    <source>
        <dbReference type="ARBA" id="ARBA00022967"/>
    </source>
</evidence>
<keyword evidence="8 12" id="KW-1133">Transmembrane helix</keyword>
<accession>A0A518BVY3</accession>
<evidence type="ECO:0000256" key="5">
    <source>
        <dbReference type="ARBA" id="ARBA00022692"/>
    </source>
</evidence>
<dbReference type="GO" id="GO:0008137">
    <property type="term" value="F:NADH dehydrogenase (ubiquinone) activity"/>
    <property type="evidence" value="ECO:0007669"/>
    <property type="project" value="InterPro"/>
</dbReference>
<gene>
    <name evidence="13" type="primary">ndhC</name>
    <name evidence="13" type="ORF">Pan265_09700</name>
</gene>
<dbReference type="GO" id="GO:0030964">
    <property type="term" value="C:NADH dehydrogenase complex"/>
    <property type="evidence" value="ECO:0007669"/>
    <property type="project" value="TreeGrafter"/>
</dbReference>
<dbReference type="InterPro" id="IPR000440">
    <property type="entry name" value="NADH_UbQ/plastoQ_OxRdtase_su3"/>
</dbReference>
<keyword evidence="5 11" id="KW-0812">Transmembrane</keyword>
<feature type="transmembrane region" description="Helical" evidence="12">
    <location>
        <begin position="125"/>
        <end position="146"/>
    </location>
</feature>
<name>A0A518BVY3_9BACT</name>
<dbReference type="PANTHER" id="PTHR11058:SF22">
    <property type="entry name" value="NADH-QUINONE OXIDOREDUCTASE SUBUNIT A"/>
    <property type="match status" value="1"/>
</dbReference>
<dbReference type="Pfam" id="PF00507">
    <property type="entry name" value="Oxidored_q4"/>
    <property type="match status" value="1"/>
</dbReference>
<evidence type="ECO:0000313" key="14">
    <source>
        <dbReference type="Proteomes" id="UP000320386"/>
    </source>
</evidence>
<keyword evidence="7" id="KW-1278">Translocase</keyword>
<keyword evidence="4" id="KW-1003">Cell membrane</keyword>
<evidence type="ECO:0000256" key="9">
    <source>
        <dbReference type="ARBA" id="ARBA00023027"/>
    </source>
</evidence>
<evidence type="ECO:0000256" key="2">
    <source>
        <dbReference type="ARBA" id="ARBA00008472"/>
    </source>
</evidence>
<dbReference type="GO" id="GO:0048038">
    <property type="term" value="F:quinone binding"/>
    <property type="evidence" value="ECO:0007669"/>
    <property type="project" value="UniProtKB-KW"/>
</dbReference>
<organism evidence="13 14">
    <name type="scientific">Mucisphaera calidilacus</name>
    <dbReference type="NCBI Taxonomy" id="2527982"/>
    <lineage>
        <taxon>Bacteria</taxon>
        <taxon>Pseudomonadati</taxon>
        <taxon>Planctomycetota</taxon>
        <taxon>Phycisphaerae</taxon>
        <taxon>Phycisphaerales</taxon>
        <taxon>Phycisphaeraceae</taxon>
        <taxon>Mucisphaera</taxon>
    </lineage>
</organism>
<evidence type="ECO:0000256" key="10">
    <source>
        <dbReference type="ARBA" id="ARBA00023136"/>
    </source>
</evidence>
<dbReference type="EC" id="7.1.1.-" evidence="11"/>
<dbReference type="PANTHER" id="PTHR11058">
    <property type="entry name" value="NADH-UBIQUINONE OXIDOREDUCTASE CHAIN 3"/>
    <property type="match status" value="1"/>
</dbReference>
<keyword evidence="9 11" id="KW-0520">NAD</keyword>